<evidence type="ECO:0000256" key="3">
    <source>
        <dbReference type="ARBA" id="ARBA00022795"/>
    </source>
</evidence>
<dbReference type="RefSeq" id="WP_008484399.1">
    <property type="nucleotide sequence ID" value="NZ_AMRI01000011.1"/>
</dbReference>
<sequence length="98" mass="10878">MTPPLKVQIDALARTLLASAKAREWLALARHDQTTAKLLDSLKPVPAELTAALANLKRAHQEAMALAEAEKQRLSGQINHVRDNQEGLRAYRQMEEIA</sequence>
<evidence type="ECO:0000313" key="7">
    <source>
        <dbReference type="EMBL" id="EKE73988.1"/>
    </source>
</evidence>
<dbReference type="AlphaFoldDB" id="K2JFP8"/>
<dbReference type="Proteomes" id="UP000006755">
    <property type="component" value="Unassembled WGS sequence"/>
</dbReference>
<accession>K2JFP8</accession>
<organism evidence="7 8">
    <name type="scientific">Gallaecimonas xiamenensis 3-C-1</name>
    <dbReference type="NCBI Taxonomy" id="745411"/>
    <lineage>
        <taxon>Bacteria</taxon>
        <taxon>Pseudomonadati</taxon>
        <taxon>Pseudomonadota</taxon>
        <taxon>Gammaproteobacteria</taxon>
        <taxon>Enterobacterales</taxon>
        <taxon>Gallaecimonadaceae</taxon>
        <taxon>Gallaecimonas</taxon>
    </lineage>
</organism>
<keyword evidence="6" id="KW-0175">Coiled coil</keyword>
<dbReference type="Pfam" id="PF05400">
    <property type="entry name" value="FliT"/>
    <property type="match status" value="1"/>
</dbReference>
<dbReference type="InterPro" id="IPR008622">
    <property type="entry name" value="FliT"/>
</dbReference>
<feature type="coiled-coil region" evidence="6">
    <location>
        <begin position="53"/>
        <end position="84"/>
    </location>
</feature>
<evidence type="ECO:0000256" key="1">
    <source>
        <dbReference type="ARBA" id="ARBA00004514"/>
    </source>
</evidence>
<evidence type="ECO:0000256" key="5">
    <source>
        <dbReference type="ARBA" id="ARBA00093797"/>
    </source>
</evidence>
<comment type="subcellular location">
    <subcellularLocation>
        <location evidence="1">Cytoplasm</location>
        <location evidence="1">Cytosol</location>
    </subcellularLocation>
</comment>
<evidence type="ECO:0000256" key="4">
    <source>
        <dbReference type="ARBA" id="ARBA00023186"/>
    </source>
</evidence>
<evidence type="ECO:0000256" key="2">
    <source>
        <dbReference type="ARBA" id="ARBA00022490"/>
    </source>
</evidence>
<evidence type="ECO:0000313" key="8">
    <source>
        <dbReference type="Proteomes" id="UP000006755"/>
    </source>
</evidence>
<name>K2JFP8_9GAMM</name>
<comment type="caution">
    <text evidence="7">The sequence shown here is derived from an EMBL/GenBank/DDBJ whole genome shotgun (WGS) entry which is preliminary data.</text>
</comment>
<dbReference type="EMBL" id="AMRI01000011">
    <property type="protein sequence ID" value="EKE73988.1"/>
    <property type="molecule type" value="Genomic_DNA"/>
</dbReference>
<proteinExistence type="predicted"/>
<keyword evidence="8" id="KW-1185">Reference proteome</keyword>
<reference evidence="7 8" key="1">
    <citation type="journal article" date="2012" name="J. Bacteriol.">
        <title>Genome Sequence of Gallaecimonas xiamenensis Type Strain 3-C-1.</title>
        <authorList>
            <person name="Lai Q."/>
            <person name="Wang L."/>
            <person name="Wang W."/>
            <person name="Shao Z."/>
        </authorList>
    </citation>
    <scope>NUCLEOTIDE SEQUENCE [LARGE SCALE GENOMIC DNA]</scope>
    <source>
        <strain evidence="7 8">3-C-1</strain>
    </source>
</reference>
<gene>
    <name evidence="7" type="ORF">B3C1_09223</name>
</gene>
<dbReference type="STRING" id="745411.B3C1_09223"/>
<keyword evidence="3" id="KW-1005">Bacterial flagellum biogenesis</keyword>
<keyword evidence="4" id="KW-0143">Chaperone</keyword>
<evidence type="ECO:0000256" key="6">
    <source>
        <dbReference type="SAM" id="Coils"/>
    </source>
</evidence>
<protein>
    <recommendedName>
        <fullName evidence="5">Flagellar protein FliT</fullName>
    </recommendedName>
</protein>
<keyword evidence="2" id="KW-0963">Cytoplasm</keyword>
<dbReference type="OrthoDB" id="9873405at2"/>